<reference evidence="9" key="2">
    <citation type="submission" date="2020-11" db="EMBL/GenBank/DDBJ databases">
        <authorList>
            <person name="McCartney M.A."/>
            <person name="Auch B."/>
            <person name="Kono T."/>
            <person name="Mallez S."/>
            <person name="Becker A."/>
            <person name="Gohl D.M."/>
            <person name="Silverstein K.A.T."/>
            <person name="Koren S."/>
            <person name="Bechman K.B."/>
            <person name="Herman A."/>
            <person name="Abrahante J.E."/>
            <person name="Garbe J."/>
        </authorList>
    </citation>
    <scope>NUCLEOTIDE SEQUENCE</scope>
    <source>
        <strain evidence="9">Duluth1</strain>
        <tissue evidence="9">Whole animal</tissue>
    </source>
</reference>
<keyword evidence="10" id="KW-1185">Reference proteome</keyword>
<dbReference type="InterPro" id="IPR009057">
    <property type="entry name" value="Homeodomain-like_sf"/>
</dbReference>
<dbReference type="EMBL" id="JAIWYP010000013">
    <property type="protein sequence ID" value="KAH3721541.1"/>
    <property type="molecule type" value="Genomic_DNA"/>
</dbReference>
<dbReference type="GO" id="GO:0005634">
    <property type="term" value="C:nucleus"/>
    <property type="evidence" value="ECO:0007669"/>
    <property type="project" value="UniProtKB-SubCell"/>
</dbReference>
<sequence>MESQTYTSHEVESQAMRYSYNPIITSGSFEIPPGSSNLSLPNGANNDVQHIKRVSSDFRDYRNAYSTNTKSNMPQYNFPGETGAVGFHNSATSGFNGEEVAPNVGLVQTTTGFRPAPYAVNHGKKQRRERITFTRQQLEVLETLFKKTKYPDALLREEVALKIDITEARVQVWFKNRRAKCRNQTKEKNGNVDAPLDKQP</sequence>
<proteinExistence type="predicted"/>
<organism evidence="9 10">
    <name type="scientific">Dreissena polymorpha</name>
    <name type="common">Zebra mussel</name>
    <name type="synonym">Mytilus polymorpha</name>
    <dbReference type="NCBI Taxonomy" id="45954"/>
    <lineage>
        <taxon>Eukaryota</taxon>
        <taxon>Metazoa</taxon>
        <taxon>Spiralia</taxon>
        <taxon>Lophotrochozoa</taxon>
        <taxon>Mollusca</taxon>
        <taxon>Bivalvia</taxon>
        <taxon>Autobranchia</taxon>
        <taxon>Heteroconchia</taxon>
        <taxon>Euheterodonta</taxon>
        <taxon>Imparidentia</taxon>
        <taxon>Neoheterodontei</taxon>
        <taxon>Myida</taxon>
        <taxon>Dreissenoidea</taxon>
        <taxon>Dreissenidae</taxon>
        <taxon>Dreissena</taxon>
    </lineage>
</organism>
<feature type="DNA-binding region" description="Homeobox" evidence="6">
    <location>
        <begin position="126"/>
        <end position="185"/>
    </location>
</feature>
<evidence type="ECO:0000256" key="3">
    <source>
        <dbReference type="ARBA" id="ARBA00023125"/>
    </source>
</evidence>
<evidence type="ECO:0000256" key="5">
    <source>
        <dbReference type="ARBA" id="ARBA00023242"/>
    </source>
</evidence>
<dbReference type="PANTHER" id="PTHR45793">
    <property type="entry name" value="HOMEOBOX PROTEIN"/>
    <property type="match status" value="1"/>
</dbReference>
<evidence type="ECO:0000256" key="4">
    <source>
        <dbReference type="ARBA" id="ARBA00023155"/>
    </source>
</evidence>
<accession>A0A9D4CCA2</accession>
<dbReference type="PANTHER" id="PTHR45793:SF5">
    <property type="entry name" value="HOMEOTIC PROTEIN OCELLILESS"/>
    <property type="match status" value="1"/>
</dbReference>
<keyword evidence="4 6" id="KW-0371">Homeobox</keyword>
<dbReference type="PROSITE" id="PS00027">
    <property type="entry name" value="HOMEOBOX_1"/>
    <property type="match status" value="1"/>
</dbReference>
<dbReference type="Pfam" id="PF00046">
    <property type="entry name" value="Homeodomain"/>
    <property type="match status" value="1"/>
</dbReference>
<dbReference type="SUPFAM" id="SSF46689">
    <property type="entry name" value="Homeodomain-like"/>
    <property type="match status" value="1"/>
</dbReference>
<dbReference type="GO" id="GO:0000978">
    <property type="term" value="F:RNA polymerase II cis-regulatory region sequence-specific DNA binding"/>
    <property type="evidence" value="ECO:0007669"/>
    <property type="project" value="TreeGrafter"/>
</dbReference>
<evidence type="ECO:0000256" key="1">
    <source>
        <dbReference type="ARBA" id="ARBA00004123"/>
    </source>
</evidence>
<name>A0A9D4CCA2_DREPO</name>
<evidence type="ECO:0000313" key="10">
    <source>
        <dbReference type="Proteomes" id="UP000828390"/>
    </source>
</evidence>
<dbReference type="InterPro" id="IPR017970">
    <property type="entry name" value="Homeobox_CS"/>
</dbReference>
<dbReference type="Gene3D" id="1.10.10.60">
    <property type="entry name" value="Homeodomain-like"/>
    <property type="match status" value="1"/>
</dbReference>
<dbReference type="PROSITE" id="PS50071">
    <property type="entry name" value="HOMEOBOX_2"/>
    <property type="match status" value="1"/>
</dbReference>
<evidence type="ECO:0000256" key="6">
    <source>
        <dbReference type="PROSITE-ProRule" id="PRU00108"/>
    </source>
</evidence>
<dbReference type="Proteomes" id="UP000828390">
    <property type="component" value="Unassembled WGS sequence"/>
</dbReference>
<reference evidence="9" key="1">
    <citation type="journal article" date="2019" name="bioRxiv">
        <title>The Genome of the Zebra Mussel, Dreissena polymorpha: A Resource for Invasive Species Research.</title>
        <authorList>
            <person name="McCartney M.A."/>
            <person name="Auch B."/>
            <person name="Kono T."/>
            <person name="Mallez S."/>
            <person name="Zhang Y."/>
            <person name="Obille A."/>
            <person name="Becker A."/>
            <person name="Abrahante J.E."/>
            <person name="Garbe J."/>
            <person name="Badalamenti J.P."/>
            <person name="Herman A."/>
            <person name="Mangelson H."/>
            <person name="Liachko I."/>
            <person name="Sullivan S."/>
            <person name="Sone E.D."/>
            <person name="Koren S."/>
            <person name="Silverstein K.A.T."/>
            <person name="Beckman K.B."/>
            <person name="Gohl D.M."/>
        </authorList>
    </citation>
    <scope>NUCLEOTIDE SEQUENCE</scope>
    <source>
        <strain evidence="9">Duluth1</strain>
        <tissue evidence="9">Whole animal</tissue>
    </source>
</reference>
<dbReference type="FunFam" id="1.10.10.60:FF:000679">
    <property type="entry name" value="Homeobox protein aristaless"/>
    <property type="match status" value="1"/>
</dbReference>
<evidence type="ECO:0000256" key="2">
    <source>
        <dbReference type="ARBA" id="ARBA00022473"/>
    </source>
</evidence>
<evidence type="ECO:0000259" key="8">
    <source>
        <dbReference type="PROSITE" id="PS50071"/>
    </source>
</evidence>
<dbReference type="SMART" id="SM00389">
    <property type="entry name" value="HOX"/>
    <property type="match status" value="1"/>
</dbReference>
<comment type="subcellular location">
    <subcellularLocation>
        <location evidence="1 6 7">Nucleus</location>
    </subcellularLocation>
</comment>
<feature type="domain" description="Homeobox" evidence="8">
    <location>
        <begin position="124"/>
        <end position="184"/>
    </location>
</feature>
<keyword evidence="2" id="KW-0217">Developmental protein</keyword>
<comment type="caution">
    <text evidence="9">The sequence shown here is derived from an EMBL/GenBank/DDBJ whole genome shotgun (WGS) entry which is preliminary data.</text>
</comment>
<evidence type="ECO:0000256" key="7">
    <source>
        <dbReference type="RuleBase" id="RU000682"/>
    </source>
</evidence>
<gene>
    <name evidence="9" type="ORF">DPMN_064470</name>
</gene>
<dbReference type="CDD" id="cd00086">
    <property type="entry name" value="homeodomain"/>
    <property type="match status" value="1"/>
</dbReference>
<keyword evidence="5 6" id="KW-0539">Nucleus</keyword>
<dbReference type="AlphaFoldDB" id="A0A9D4CCA2"/>
<protein>
    <recommendedName>
        <fullName evidence="8">Homeobox domain-containing protein</fullName>
    </recommendedName>
</protein>
<keyword evidence="3 6" id="KW-0238">DNA-binding</keyword>
<evidence type="ECO:0000313" key="9">
    <source>
        <dbReference type="EMBL" id="KAH3721541.1"/>
    </source>
</evidence>
<dbReference type="OrthoDB" id="6159439at2759"/>
<dbReference type="GO" id="GO:0000981">
    <property type="term" value="F:DNA-binding transcription factor activity, RNA polymerase II-specific"/>
    <property type="evidence" value="ECO:0007669"/>
    <property type="project" value="InterPro"/>
</dbReference>
<dbReference type="InterPro" id="IPR001356">
    <property type="entry name" value="HD"/>
</dbReference>